<sequence length="271" mass="29444">MEPNSVQWVGSPCGLHGPYIFYKAFQLHLDGRARILSLGDFFFVRCRPEDPLCIAELQLLWEERSSRQLLSSSKLYFLPEDTPQGRRSDHGEVGAPRLSPRERRGGVAGKGGLPAGRQHPRERRWASPGTVCMPVFRKGRAGDAGLCGRGPGKAAARLDRPTKPACRPGTQHAGGCKPVSALPACLKARRFLSSRGEGGGTGGPPPFPSVELRVHLGRLERVKRLGRRARPWALALSPPRRGCKAETTKRRPGSADESARAAVGRQDRVAG</sequence>
<feature type="region of interest" description="Disordered" evidence="1">
    <location>
        <begin position="80"/>
        <end position="125"/>
    </location>
</feature>
<feature type="compositionally biased region" description="Basic and acidic residues" evidence="1">
    <location>
        <begin position="83"/>
        <end position="92"/>
    </location>
</feature>
<reference evidence="2 3" key="1">
    <citation type="journal article" date="2024" name="Proc. Natl. Acad. Sci. U.S.A.">
        <title>The genetic regulatory architecture and epigenomic basis for age-related changes in rattlesnake venom.</title>
        <authorList>
            <person name="Hogan M.P."/>
            <person name="Holding M.L."/>
            <person name="Nystrom G.S."/>
            <person name="Colston T.J."/>
            <person name="Bartlett D.A."/>
            <person name="Mason A.J."/>
            <person name="Ellsworth S.A."/>
            <person name="Rautsaw R.M."/>
            <person name="Lawrence K.C."/>
            <person name="Strickland J.L."/>
            <person name="He B."/>
            <person name="Fraser P."/>
            <person name="Margres M.J."/>
            <person name="Gilbert D.M."/>
            <person name="Gibbs H.L."/>
            <person name="Parkinson C.L."/>
            <person name="Rokyta D.R."/>
        </authorList>
    </citation>
    <scope>NUCLEOTIDE SEQUENCE [LARGE SCALE GENOMIC DNA]</scope>
    <source>
        <strain evidence="2">DRR0105</strain>
    </source>
</reference>
<feature type="compositionally biased region" description="Basic and acidic residues" evidence="1">
    <location>
        <begin position="243"/>
        <end position="271"/>
    </location>
</feature>
<dbReference type="InterPro" id="IPR051232">
    <property type="entry name" value="ARID/SWI1_ChromRemod"/>
</dbReference>
<organism evidence="2 3">
    <name type="scientific">Crotalus adamanteus</name>
    <name type="common">Eastern diamondback rattlesnake</name>
    <dbReference type="NCBI Taxonomy" id="8729"/>
    <lineage>
        <taxon>Eukaryota</taxon>
        <taxon>Metazoa</taxon>
        <taxon>Chordata</taxon>
        <taxon>Craniata</taxon>
        <taxon>Vertebrata</taxon>
        <taxon>Euteleostomi</taxon>
        <taxon>Lepidosauria</taxon>
        <taxon>Squamata</taxon>
        <taxon>Bifurcata</taxon>
        <taxon>Unidentata</taxon>
        <taxon>Episquamata</taxon>
        <taxon>Toxicofera</taxon>
        <taxon>Serpentes</taxon>
        <taxon>Colubroidea</taxon>
        <taxon>Viperidae</taxon>
        <taxon>Crotalinae</taxon>
        <taxon>Crotalus</taxon>
    </lineage>
</organism>
<accession>A0AAW1BE99</accession>
<evidence type="ECO:0000313" key="2">
    <source>
        <dbReference type="EMBL" id="KAK9400529.1"/>
    </source>
</evidence>
<protein>
    <submittedName>
        <fullName evidence="2">AT-rich interactive domain-containing protein 5B</fullName>
    </submittedName>
</protein>
<feature type="region of interest" description="Disordered" evidence="1">
    <location>
        <begin position="154"/>
        <end position="173"/>
    </location>
</feature>
<comment type="caution">
    <text evidence="2">The sequence shown here is derived from an EMBL/GenBank/DDBJ whole genome shotgun (WGS) entry which is preliminary data.</text>
</comment>
<dbReference type="AlphaFoldDB" id="A0AAW1BE99"/>
<dbReference type="PANTHER" id="PTHR13964">
    <property type="entry name" value="RBP-RELATED"/>
    <property type="match status" value="1"/>
</dbReference>
<evidence type="ECO:0000313" key="3">
    <source>
        <dbReference type="Proteomes" id="UP001474421"/>
    </source>
</evidence>
<dbReference type="Proteomes" id="UP001474421">
    <property type="component" value="Unassembled WGS sequence"/>
</dbReference>
<dbReference type="EMBL" id="JAOTOJ010000005">
    <property type="protein sequence ID" value="KAK9400529.1"/>
    <property type="molecule type" value="Genomic_DNA"/>
</dbReference>
<dbReference type="InterPro" id="IPR043151">
    <property type="entry name" value="BAH_sf"/>
</dbReference>
<dbReference type="PANTHER" id="PTHR13964:SF37">
    <property type="entry name" value="AT-RICH INTERACTIVE DOMAIN-CONTAINING PROTEIN 5B"/>
    <property type="match status" value="1"/>
</dbReference>
<gene>
    <name evidence="2" type="ORF">NXF25_011243</name>
</gene>
<dbReference type="Gene3D" id="2.30.30.490">
    <property type="match status" value="1"/>
</dbReference>
<proteinExistence type="predicted"/>
<name>A0AAW1BE99_CROAD</name>
<feature type="region of interest" description="Disordered" evidence="1">
    <location>
        <begin position="232"/>
        <end position="271"/>
    </location>
</feature>
<dbReference type="GO" id="GO:0005634">
    <property type="term" value="C:nucleus"/>
    <property type="evidence" value="ECO:0007669"/>
    <property type="project" value="TreeGrafter"/>
</dbReference>
<dbReference type="GO" id="GO:0000976">
    <property type="term" value="F:transcription cis-regulatory region binding"/>
    <property type="evidence" value="ECO:0007669"/>
    <property type="project" value="TreeGrafter"/>
</dbReference>
<evidence type="ECO:0000256" key="1">
    <source>
        <dbReference type="SAM" id="MobiDB-lite"/>
    </source>
</evidence>
<dbReference type="GO" id="GO:0006357">
    <property type="term" value="P:regulation of transcription by RNA polymerase II"/>
    <property type="evidence" value="ECO:0007669"/>
    <property type="project" value="TreeGrafter"/>
</dbReference>
<keyword evidence="3" id="KW-1185">Reference proteome</keyword>